<organism evidence="2 3">
    <name type="scientific">Microbulbifer elongatus</name>
    <dbReference type="NCBI Taxonomy" id="86173"/>
    <lineage>
        <taxon>Bacteria</taxon>
        <taxon>Pseudomonadati</taxon>
        <taxon>Pseudomonadota</taxon>
        <taxon>Gammaproteobacteria</taxon>
        <taxon>Cellvibrionales</taxon>
        <taxon>Microbulbiferaceae</taxon>
        <taxon>Microbulbifer</taxon>
    </lineage>
</organism>
<evidence type="ECO:0008006" key="4">
    <source>
        <dbReference type="Google" id="ProtNLM"/>
    </source>
</evidence>
<gene>
    <name evidence="2" type="ORF">HXX02_03400</name>
</gene>
<evidence type="ECO:0000313" key="2">
    <source>
        <dbReference type="EMBL" id="MCQ3828479.1"/>
    </source>
</evidence>
<accession>A0ABT1P0H0</accession>
<keyword evidence="1" id="KW-0812">Transmembrane</keyword>
<feature type="transmembrane region" description="Helical" evidence="1">
    <location>
        <begin position="12"/>
        <end position="31"/>
    </location>
</feature>
<protein>
    <recommendedName>
        <fullName evidence="4">Solute-binding protein family 3/N-terminal domain-containing protein</fullName>
    </recommendedName>
</protein>
<dbReference type="RefSeq" id="WP_255873315.1">
    <property type="nucleotide sequence ID" value="NZ_JACASI010000012.1"/>
</dbReference>
<dbReference type="EMBL" id="JACASI010000012">
    <property type="protein sequence ID" value="MCQ3828479.1"/>
    <property type="molecule type" value="Genomic_DNA"/>
</dbReference>
<comment type="caution">
    <text evidence="2">The sequence shown here is derived from an EMBL/GenBank/DDBJ whole genome shotgun (WGS) entry which is preliminary data.</text>
</comment>
<keyword evidence="3" id="KW-1185">Reference proteome</keyword>
<keyword evidence="1" id="KW-0472">Membrane</keyword>
<evidence type="ECO:0000313" key="3">
    <source>
        <dbReference type="Proteomes" id="UP001205566"/>
    </source>
</evidence>
<reference evidence="2" key="1">
    <citation type="thesis" date="2020" institute="Technische Universitat Dresden" country="Dresden, Germany">
        <title>The Agarolytic System of Microbulbifer elongatus PORT2, Isolated from Batu Karas, Pangandaran West Java Indonesia.</title>
        <authorList>
            <person name="Anggraeni S.R."/>
        </authorList>
    </citation>
    <scope>NUCLEOTIDE SEQUENCE</scope>
    <source>
        <strain evidence="2">PORT2</strain>
    </source>
</reference>
<sequence length="290" mass="32550">MPPLIFLSQRVYLAGLCAILALGAAVSLWLSQQRAAAPVLRDYHVYQCATGSSAGEAHTSGSVFSLLTVSSIFAREIADNLCRSAAMARHYHRVQISWKPRSQLRAEEVLNEDYDLIWSRTHSLRGLVPEYATYYEPLLRYDQYKVYWFSRDQKPRLERDYFAGKKIGLLNDRLSHTFHLLPLASLKQVGVDISQQQLFYFDDAISLYRAFRQGELDLVSGGLFLEQDMDIPLQRTLLADNVTAATLFVRRARPAGIDCAIADAFDLASSGLFSAHRDFPGAHKCAGAEP</sequence>
<dbReference type="Proteomes" id="UP001205566">
    <property type="component" value="Unassembled WGS sequence"/>
</dbReference>
<name>A0ABT1P0H0_9GAMM</name>
<evidence type="ECO:0000256" key="1">
    <source>
        <dbReference type="SAM" id="Phobius"/>
    </source>
</evidence>
<proteinExistence type="predicted"/>
<keyword evidence="1" id="KW-1133">Transmembrane helix</keyword>